<dbReference type="CDD" id="cd09272">
    <property type="entry name" value="RNase_HI_RT_Ty1"/>
    <property type="match status" value="1"/>
</dbReference>
<evidence type="ECO:0000256" key="1">
    <source>
        <dbReference type="ARBA" id="ARBA00002180"/>
    </source>
</evidence>
<sequence length="998" mass="113098">MTLIEKLVGRENYNTWRFAVQSYLQHEELWNCIEGSEIVDPKLDMKAKTKIILLVDPINYVHIQEAKTAKEVWQNLAKAFDDKGLTRRVGLLKDLITTTLESCQNVEVYVNKVMTTAHKLRNISFDVNDEWLGTLLLAGLPDDYKPMIMALESSGVPISADSVKTKLLQEIKSSESTALYVNKNYGNKGRQKNEKPYKPSKGPRCFNCNRYRHISKNCKSKKKEQNTNRDSGYVAVFSATTKNNNGWYIDSGASMHMTMRRDWIYDEIPPPISNIKIANDKMLPVKSCGKLNLNVIGKDGNKHTIQVKNVLYVPELVSNLLSVSQMINNGCSIQFTKYGCKIFNKENTEVATANLINNMYRLNTDSISAYTCKSNETDFLLWHQRMAHLNFSDLNKLTDCVEGVRINKNKIKMICESCQKGKQPRLSFPAEGSRAKKALELIHSDICGPLEVTSLGGARYFLTFTDDYTRKNGMAERMNRTLIERARCMLINSNLQKQYWAEAVAAAAYITNRCPTRALGYSTPEEKWSGKKPDVRHLKIFGCEAMVHTPKEKHKKLDPKASKMIFIGYCDTTKGYRLIDTKTKKIIISRNVIFMENSIKKNYVMTPLTTAENNDTVSDSLLENTQNDVSTVSISDDSVHSDEGSIYIPEKDISPIQPSNVKTRSQKLKLLQENNSYFCQGEEPEFADVPQTYSEAISSKDGEKWKQSIKEELEAHKKNNTWQLVLKPPGVTTIGCKWVFRLKDEPSGMLYKSRLCAKGCSQKYNIDYTDTFSPTVRYDSVRILLSEVCQHDLEMIQFDVKTAFLYGDISEDIYMTPPKGIDVPSNYKKEKGPEEKLPYREAVGSLMHLAIVSRPDIMFGVSLYKKEKKSVVEGYSDSDYANDIDTRRSTSGYIFMKNGAAVTWATQRQQSIALSTTEAEFMAACSATKEAIWIKRLLLDINEYNQDTICLYIDNQSAISAAALVAPRVAGSRSQPHLSRSKLAHRAARPRVRRAACL</sequence>
<evidence type="ECO:0000313" key="19">
    <source>
        <dbReference type="Proteomes" id="UP001652740"/>
    </source>
</evidence>
<evidence type="ECO:0000256" key="15">
    <source>
        <dbReference type="ARBA" id="ARBA00023172"/>
    </source>
</evidence>
<organism evidence="19 20">
    <name type="scientific">Galleria mellonella</name>
    <name type="common">Greater wax moth</name>
    <dbReference type="NCBI Taxonomy" id="7137"/>
    <lineage>
        <taxon>Eukaryota</taxon>
        <taxon>Metazoa</taxon>
        <taxon>Ecdysozoa</taxon>
        <taxon>Arthropoda</taxon>
        <taxon>Hexapoda</taxon>
        <taxon>Insecta</taxon>
        <taxon>Pterygota</taxon>
        <taxon>Neoptera</taxon>
        <taxon>Endopterygota</taxon>
        <taxon>Lepidoptera</taxon>
        <taxon>Glossata</taxon>
        <taxon>Ditrysia</taxon>
        <taxon>Pyraloidea</taxon>
        <taxon>Pyralidae</taxon>
        <taxon>Galleriinae</taxon>
        <taxon>Galleria</taxon>
    </lineage>
</organism>
<evidence type="ECO:0000313" key="20">
    <source>
        <dbReference type="RefSeq" id="XP_052757808.1"/>
    </source>
</evidence>
<evidence type="ECO:0000256" key="8">
    <source>
        <dbReference type="ARBA" id="ARBA00022801"/>
    </source>
</evidence>
<dbReference type="RefSeq" id="XP_052757808.1">
    <property type="nucleotide sequence ID" value="XM_052901848.1"/>
</dbReference>
<evidence type="ECO:0000256" key="10">
    <source>
        <dbReference type="ARBA" id="ARBA00022842"/>
    </source>
</evidence>
<dbReference type="PANTHER" id="PTHR42648">
    <property type="entry name" value="TRANSPOSASE, PUTATIVE-RELATED"/>
    <property type="match status" value="1"/>
</dbReference>
<dbReference type="InterPro" id="IPR057670">
    <property type="entry name" value="SH3_retrovirus"/>
</dbReference>
<dbReference type="Proteomes" id="UP001652740">
    <property type="component" value="Unplaced"/>
</dbReference>
<dbReference type="InterPro" id="IPR013103">
    <property type="entry name" value="RVT_2"/>
</dbReference>
<dbReference type="SUPFAM" id="SSF53098">
    <property type="entry name" value="Ribonuclease H-like"/>
    <property type="match status" value="1"/>
</dbReference>
<keyword evidence="13" id="KW-0548">Nucleotidyltransferase</keyword>
<protein>
    <submittedName>
        <fullName evidence="20">Uncharacterized protein LOC113516220</fullName>
    </submittedName>
</protein>
<keyword evidence="12" id="KW-0695">RNA-directed DNA polymerase</keyword>
<keyword evidence="17" id="KW-0863">Zinc-finger</keyword>
<dbReference type="Pfam" id="PF22936">
    <property type="entry name" value="Pol_BBD"/>
    <property type="match status" value="1"/>
</dbReference>
<keyword evidence="9" id="KW-0067">ATP-binding</keyword>
<evidence type="ECO:0000256" key="4">
    <source>
        <dbReference type="ARBA" id="ARBA00022722"/>
    </source>
</evidence>
<keyword evidence="17" id="KW-0862">Zinc</keyword>
<keyword evidence="7" id="KW-0255">Endonuclease</keyword>
<keyword evidence="5" id="KW-0479">Metal-binding</keyword>
<evidence type="ECO:0000256" key="2">
    <source>
        <dbReference type="ARBA" id="ARBA00022612"/>
    </source>
</evidence>
<evidence type="ECO:0000256" key="5">
    <source>
        <dbReference type="ARBA" id="ARBA00022723"/>
    </source>
</evidence>
<accession>A0ABM3N2X2</accession>
<keyword evidence="16" id="KW-0511">Multifunctional enzyme</keyword>
<evidence type="ECO:0000256" key="13">
    <source>
        <dbReference type="ARBA" id="ARBA00022932"/>
    </source>
</evidence>
<keyword evidence="19" id="KW-1185">Reference proteome</keyword>
<keyword evidence="13" id="KW-0808">Transferase</keyword>
<dbReference type="Gene3D" id="3.30.420.10">
    <property type="entry name" value="Ribonuclease H-like superfamily/Ribonuclease H"/>
    <property type="match status" value="2"/>
</dbReference>
<evidence type="ECO:0000256" key="6">
    <source>
        <dbReference type="ARBA" id="ARBA00022741"/>
    </source>
</evidence>
<dbReference type="InterPro" id="IPR039537">
    <property type="entry name" value="Retrotran_Ty1/copia-like"/>
</dbReference>
<keyword evidence="13" id="KW-0239">DNA-directed DNA polymerase</keyword>
<evidence type="ECO:0000256" key="9">
    <source>
        <dbReference type="ARBA" id="ARBA00022840"/>
    </source>
</evidence>
<dbReference type="InterPro" id="IPR025724">
    <property type="entry name" value="GAG-pre-integrase_dom"/>
</dbReference>
<evidence type="ECO:0000256" key="17">
    <source>
        <dbReference type="PROSITE-ProRule" id="PRU00047"/>
    </source>
</evidence>
<dbReference type="InterPro" id="IPR036397">
    <property type="entry name" value="RNaseH_sf"/>
</dbReference>
<keyword evidence="2" id="KW-1188">Viral release from host cell</keyword>
<evidence type="ECO:0000256" key="16">
    <source>
        <dbReference type="ARBA" id="ARBA00023268"/>
    </source>
</evidence>
<dbReference type="InterPro" id="IPR001878">
    <property type="entry name" value="Znf_CCHC"/>
</dbReference>
<keyword evidence="10" id="KW-0460">Magnesium</keyword>
<dbReference type="Pfam" id="PF07727">
    <property type="entry name" value="RVT_2"/>
    <property type="match status" value="1"/>
</dbReference>
<name>A0ABM3N2X2_GALME</name>
<dbReference type="InterPro" id="IPR012337">
    <property type="entry name" value="RNaseH-like_sf"/>
</dbReference>
<dbReference type="Pfam" id="PF14223">
    <property type="entry name" value="Retrotran_gag_2"/>
    <property type="match status" value="1"/>
</dbReference>
<keyword evidence="4" id="KW-0540">Nuclease</keyword>
<feature type="domain" description="CCHC-type" evidence="18">
    <location>
        <begin position="204"/>
        <end position="220"/>
    </location>
</feature>
<keyword evidence="8" id="KW-0378">Hydrolase</keyword>
<keyword evidence="11" id="KW-0229">DNA integration</keyword>
<evidence type="ECO:0000256" key="7">
    <source>
        <dbReference type="ARBA" id="ARBA00022759"/>
    </source>
</evidence>
<evidence type="ECO:0000256" key="3">
    <source>
        <dbReference type="ARBA" id="ARBA00022670"/>
    </source>
</evidence>
<reference evidence="20" key="1">
    <citation type="submission" date="2025-08" db="UniProtKB">
        <authorList>
            <consortium name="RefSeq"/>
        </authorList>
    </citation>
    <scope>IDENTIFICATION</scope>
    <source>
        <tissue evidence="20">Whole larvae</tissue>
    </source>
</reference>
<evidence type="ECO:0000259" key="18">
    <source>
        <dbReference type="PROSITE" id="PS50158"/>
    </source>
</evidence>
<dbReference type="GeneID" id="113516220"/>
<dbReference type="InterPro" id="IPR054722">
    <property type="entry name" value="PolX-like_BBD"/>
</dbReference>
<keyword evidence="3" id="KW-0645">Protease</keyword>
<comment type="function">
    <text evidence="1">The aspartyl protease (PR) mediates the proteolytic cleavages of the Gag and Gag-Pol polyproteins after assembly of the VLP.</text>
</comment>
<dbReference type="PANTHER" id="PTHR42648:SF11">
    <property type="entry name" value="TRANSPOSON TY4-P GAG-POL POLYPROTEIN"/>
    <property type="match status" value="1"/>
</dbReference>
<proteinExistence type="predicted"/>
<keyword evidence="15" id="KW-0233">DNA recombination</keyword>
<keyword evidence="6" id="KW-0547">Nucleotide-binding</keyword>
<gene>
    <name evidence="20" type="primary">LOC113516220</name>
</gene>
<keyword evidence="14" id="KW-0917">Virion maturation</keyword>
<dbReference type="Pfam" id="PF13976">
    <property type="entry name" value="gag_pre-integrs"/>
    <property type="match status" value="1"/>
</dbReference>
<evidence type="ECO:0000256" key="14">
    <source>
        <dbReference type="ARBA" id="ARBA00023113"/>
    </source>
</evidence>
<dbReference type="PROSITE" id="PS50158">
    <property type="entry name" value="ZF_CCHC"/>
    <property type="match status" value="1"/>
</dbReference>
<dbReference type="Pfam" id="PF25597">
    <property type="entry name" value="SH3_retrovirus"/>
    <property type="match status" value="1"/>
</dbReference>
<evidence type="ECO:0000256" key="12">
    <source>
        <dbReference type="ARBA" id="ARBA00022918"/>
    </source>
</evidence>
<evidence type="ECO:0000256" key="11">
    <source>
        <dbReference type="ARBA" id="ARBA00022908"/>
    </source>
</evidence>